<feature type="non-terminal residue" evidence="2">
    <location>
        <position position="1"/>
    </location>
</feature>
<accession>A0AAD7ZUW3</accession>
<reference evidence="2" key="2">
    <citation type="submission" date="2023-05" db="EMBL/GenBank/DDBJ databases">
        <authorList>
            <person name="Fouks B."/>
        </authorList>
    </citation>
    <scope>NUCLEOTIDE SEQUENCE</scope>
    <source>
        <strain evidence="2">Stay&amp;Tobe</strain>
        <tissue evidence="2">Testes</tissue>
    </source>
</reference>
<proteinExistence type="predicted"/>
<keyword evidence="1" id="KW-1133">Transmembrane helix</keyword>
<protein>
    <submittedName>
        <fullName evidence="2">Uncharacterized protein</fullName>
    </submittedName>
</protein>
<evidence type="ECO:0000256" key="1">
    <source>
        <dbReference type="SAM" id="Phobius"/>
    </source>
</evidence>
<feature type="transmembrane region" description="Helical" evidence="1">
    <location>
        <begin position="15"/>
        <end position="40"/>
    </location>
</feature>
<evidence type="ECO:0000313" key="2">
    <source>
        <dbReference type="EMBL" id="KAJ9586891.1"/>
    </source>
</evidence>
<dbReference type="Proteomes" id="UP001233999">
    <property type="component" value="Unassembled WGS sequence"/>
</dbReference>
<dbReference type="AlphaFoldDB" id="A0AAD7ZUW3"/>
<organism evidence="2 3">
    <name type="scientific">Diploptera punctata</name>
    <name type="common">Pacific beetle cockroach</name>
    <dbReference type="NCBI Taxonomy" id="6984"/>
    <lineage>
        <taxon>Eukaryota</taxon>
        <taxon>Metazoa</taxon>
        <taxon>Ecdysozoa</taxon>
        <taxon>Arthropoda</taxon>
        <taxon>Hexapoda</taxon>
        <taxon>Insecta</taxon>
        <taxon>Pterygota</taxon>
        <taxon>Neoptera</taxon>
        <taxon>Polyneoptera</taxon>
        <taxon>Dictyoptera</taxon>
        <taxon>Blattodea</taxon>
        <taxon>Blaberoidea</taxon>
        <taxon>Blaberidae</taxon>
        <taxon>Diplopterinae</taxon>
        <taxon>Diploptera</taxon>
    </lineage>
</organism>
<gene>
    <name evidence="2" type="ORF">L9F63_019509</name>
</gene>
<reference evidence="2" key="1">
    <citation type="journal article" date="2023" name="IScience">
        <title>Live-bearing cockroach genome reveals convergent evolutionary mechanisms linked to viviparity in insects and beyond.</title>
        <authorList>
            <person name="Fouks B."/>
            <person name="Harrison M.C."/>
            <person name="Mikhailova A.A."/>
            <person name="Marchal E."/>
            <person name="English S."/>
            <person name="Carruthers M."/>
            <person name="Jennings E.C."/>
            <person name="Chiamaka E.L."/>
            <person name="Frigard R.A."/>
            <person name="Pippel M."/>
            <person name="Attardo G.M."/>
            <person name="Benoit J.B."/>
            <person name="Bornberg-Bauer E."/>
            <person name="Tobe S.S."/>
        </authorList>
    </citation>
    <scope>NUCLEOTIDE SEQUENCE</scope>
    <source>
        <strain evidence="2">Stay&amp;Tobe</strain>
    </source>
</reference>
<evidence type="ECO:0000313" key="3">
    <source>
        <dbReference type="Proteomes" id="UP001233999"/>
    </source>
</evidence>
<keyword evidence="3" id="KW-1185">Reference proteome</keyword>
<keyword evidence="1" id="KW-0472">Membrane</keyword>
<keyword evidence="1" id="KW-0812">Transmembrane</keyword>
<comment type="caution">
    <text evidence="2">The sequence shown here is derived from an EMBL/GenBank/DDBJ whole genome shotgun (WGS) entry which is preliminary data.</text>
</comment>
<feature type="non-terminal residue" evidence="2">
    <location>
        <position position="105"/>
    </location>
</feature>
<name>A0AAD7ZUW3_DIPPU</name>
<dbReference type="EMBL" id="JASPKZ010006827">
    <property type="protein sequence ID" value="KAJ9586891.1"/>
    <property type="molecule type" value="Genomic_DNA"/>
</dbReference>
<sequence length="105" mass="12481">FLLQYSLLLDYTSSILLSLTVVFILRIQVTIVSPFFNLPFQHLLRYRTYMETWEHWPESSSLSAAHVTTNNNQKLCPRQLLTELQLQFSHDNKNLFPYQYSIKAR</sequence>